<proteinExistence type="predicted"/>
<organism evidence="1 2">
    <name type="scientific">Pseudoduganella ginsengisoli</name>
    <dbReference type="NCBI Taxonomy" id="1462440"/>
    <lineage>
        <taxon>Bacteria</taxon>
        <taxon>Pseudomonadati</taxon>
        <taxon>Pseudomonadota</taxon>
        <taxon>Betaproteobacteria</taxon>
        <taxon>Burkholderiales</taxon>
        <taxon>Oxalobacteraceae</taxon>
        <taxon>Telluria group</taxon>
        <taxon>Pseudoduganella</taxon>
    </lineage>
</organism>
<comment type="caution">
    <text evidence="1">The sequence shown here is derived from an EMBL/GenBank/DDBJ whole genome shotgun (WGS) entry which is preliminary data.</text>
</comment>
<accession>A0A6L6Q7V1</accession>
<dbReference type="OrthoDB" id="511218at2"/>
<dbReference type="EMBL" id="WNLA01000026">
    <property type="protein sequence ID" value="MTW05586.1"/>
    <property type="molecule type" value="Genomic_DNA"/>
</dbReference>
<keyword evidence="2" id="KW-1185">Reference proteome</keyword>
<gene>
    <name evidence="1" type="ORF">GM668_26265</name>
</gene>
<dbReference type="Proteomes" id="UP000484015">
    <property type="component" value="Unassembled WGS sequence"/>
</dbReference>
<dbReference type="RefSeq" id="WP_155441935.1">
    <property type="nucleotide sequence ID" value="NZ_WNLA01000026.1"/>
</dbReference>
<reference evidence="1 2" key="1">
    <citation type="submission" date="2019-11" db="EMBL/GenBank/DDBJ databases">
        <title>Type strains purchased from KCTC, JCM and DSMZ.</title>
        <authorList>
            <person name="Lu H."/>
        </authorList>
    </citation>
    <scope>NUCLEOTIDE SEQUENCE [LARGE SCALE GENOMIC DNA]</scope>
    <source>
        <strain evidence="1 2">KCTC 42409</strain>
    </source>
</reference>
<dbReference type="AlphaFoldDB" id="A0A6L6Q7V1"/>
<name>A0A6L6Q7V1_9BURK</name>
<evidence type="ECO:0000313" key="2">
    <source>
        <dbReference type="Proteomes" id="UP000484015"/>
    </source>
</evidence>
<evidence type="ECO:0000313" key="1">
    <source>
        <dbReference type="EMBL" id="MTW05586.1"/>
    </source>
</evidence>
<protein>
    <submittedName>
        <fullName evidence="1">Uncharacterized protein</fullName>
    </submittedName>
</protein>
<sequence length="152" mass="17746">MKWRDMLGEWGLSKLQLKLGFIEGEFLAQDNDRLAAWELYIELVTRVSLQRLPDEEGSEKQALQSIYMLFPTTREILKRHGPSAQRFARVAIATLNVILRPFLTRWHTEFDHCSHLEKNKSVQFRSELASLQDDLTEYGKLLARISDIEDLN</sequence>